<proteinExistence type="predicted"/>
<evidence type="ECO:0000313" key="2">
    <source>
        <dbReference type="Proteomes" id="UP000737402"/>
    </source>
</evidence>
<evidence type="ECO:0000313" key="1">
    <source>
        <dbReference type="EMBL" id="MBM7619691.1"/>
    </source>
</evidence>
<evidence type="ECO:0008006" key="3">
    <source>
        <dbReference type="Google" id="ProtNLM"/>
    </source>
</evidence>
<name>A0ABS2NYD8_9BACI</name>
<dbReference type="EMBL" id="JAFBED010000003">
    <property type="protein sequence ID" value="MBM7619691.1"/>
    <property type="molecule type" value="Genomic_DNA"/>
</dbReference>
<gene>
    <name evidence="1" type="ORF">JOC95_001543</name>
</gene>
<organism evidence="1 2">
    <name type="scientific">Sutcliffiella tianshenii</name>
    <dbReference type="NCBI Taxonomy" id="1463404"/>
    <lineage>
        <taxon>Bacteria</taxon>
        <taxon>Bacillati</taxon>
        <taxon>Bacillota</taxon>
        <taxon>Bacilli</taxon>
        <taxon>Bacillales</taxon>
        <taxon>Bacillaceae</taxon>
        <taxon>Sutcliffiella</taxon>
    </lineage>
</organism>
<reference evidence="1 2" key="1">
    <citation type="submission" date="2021-01" db="EMBL/GenBank/DDBJ databases">
        <title>Genomic Encyclopedia of Type Strains, Phase IV (KMG-IV): sequencing the most valuable type-strain genomes for metagenomic binning, comparative biology and taxonomic classification.</title>
        <authorList>
            <person name="Goeker M."/>
        </authorList>
    </citation>
    <scope>NUCLEOTIDE SEQUENCE [LARGE SCALE GENOMIC DNA]</scope>
    <source>
        <strain evidence="1 2">DSM 25879</strain>
    </source>
</reference>
<dbReference type="RefSeq" id="WP_204414880.1">
    <property type="nucleotide sequence ID" value="NZ_JAFBED010000003.1"/>
</dbReference>
<dbReference type="Proteomes" id="UP000737402">
    <property type="component" value="Unassembled WGS sequence"/>
</dbReference>
<sequence length="163" mass="18603">MKKLIGIGMILALVVISFFLGRHFYIKSTFTKPYEIVEEVVKDAKASKGRSPYLISDGDWTELSEKSIYKLVREPLQWKEFTDFINECEGPANSLSTENGNATDKLMKRKYKENHRTIGVTCHEFDIESGQHIGTKTYNLLLENIDGSWRIVGRAPLEGDNIE</sequence>
<keyword evidence="2" id="KW-1185">Reference proteome</keyword>
<comment type="caution">
    <text evidence="1">The sequence shown here is derived from an EMBL/GenBank/DDBJ whole genome shotgun (WGS) entry which is preliminary data.</text>
</comment>
<accession>A0ABS2NYD8</accession>
<protein>
    <recommendedName>
        <fullName evidence="3">DUF4829 domain-containing protein</fullName>
    </recommendedName>
</protein>